<gene>
    <name evidence="1" type="ORF">IT774_15355</name>
</gene>
<evidence type="ECO:0000313" key="1">
    <source>
        <dbReference type="EMBL" id="QPG05451.1"/>
    </source>
</evidence>
<organism evidence="1 2">
    <name type="scientific">Salinimonas marina</name>
    <dbReference type="NCBI Taxonomy" id="2785918"/>
    <lineage>
        <taxon>Bacteria</taxon>
        <taxon>Pseudomonadati</taxon>
        <taxon>Pseudomonadota</taxon>
        <taxon>Gammaproteobacteria</taxon>
        <taxon>Alteromonadales</taxon>
        <taxon>Alteromonadaceae</taxon>
        <taxon>Alteromonas/Salinimonas group</taxon>
        <taxon>Salinimonas</taxon>
    </lineage>
</organism>
<accession>A0A7S9HCP1</accession>
<dbReference type="AlphaFoldDB" id="A0A7S9HCP1"/>
<dbReference type="Proteomes" id="UP000595095">
    <property type="component" value="Chromosome"/>
</dbReference>
<proteinExistence type="predicted"/>
<name>A0A7S9HCP1_9ALTE</name>
<dbReference type="EMBL" id="CP064795">
    <property type="protein sequence ID" value="QPG05451.1"/>
    <property type="molecule type" value="Genomic_DNA"/>
</dbReference>
<sequence length="101" mass="10952">MQTITPAVAALPKKTGNMSQIAYLSLPVNKRNLCHFGGLKAGFGISCGLAALYGQKSTMNGKLVKVSVDEPADYLRKGFSVLGNYYIVFTRLYANLPVTMF</sequence>
<protein>
    <submittedName>
        <fullName evidence="1">Uncharacterized protein</fullName>
    </submittedName>
</protein>
<evidence type="ECO:0000313" key="2">
    <source>
        <dbReference type="Proteomes" id="UP000595095"/>
    </source>
</evidence>
<dbReference type="RefSeq" id="WP_195810541.1">
    <property type="nucleotide sequence ID" value="NZ_CP064795.1"/>
</dbReference>
<keyword evidence="2" id="KW-1185">Reference proteome</keyword>
<dbReference type="KEGG" id="smaa:IT774_15355"/>
<reference evidence="1 2" key="1">
    <citation type="submission" date="2020-11" db="EMBL/GenBank/DDBJ databases">
        <title>Complete genome sequence for Salinimonas sp. strain G2-b.</title>
        <authorList>
            <person name="Park S.-J."/>
        </authorList>
    </citation>
    <scope>NUCLEOTIDE SEQUENCE [LARGE SCALE GENOMIC DNA]</scope>
    <source>
        <strain evidence="1 2">G2-b</strain>
    </source>
</reference>